<dbReference type="PANTHER" id="PTHR34047:SF7">
    <property type="entry name" value="RNA-DIRECTED DNA POLYMERASE"/>
    <property type="match status" value="1"/>
</dbReference>
<dbReference type="NCBIfam" id="NF038237">
    <property type="entry name" value="retron_Ec67_fus"/>
    <property type="match status" value="1"/>
</dbReference>
<dbReference type="InterPro" id="IPR000123">
    <property type="entry name" value="Reverse_transcriptase_msDNA"/>
</dbReference>
<evidence type="ECO:0000256" key="9">
    <source>
        <dbReference type="ARBA" id="ARBA00034120"/>
    </source>
</evidence>
<proteinExistence type="inferred from homology"/>
<evidence type="ECO:0000256" key="10">
    <source>
        <dbReference type="ARBA" id="ARBA00048173"/>
    </source>
</evidence>
<evidence type="ECO:0000256" key="5">
    <source>
        <dbReference type="ARBA" id="ARBA00022763"/>
    </source>
</evidence>
<dbReference type="GO" id="GO:0003964">
    <property type="term" value="F:RNA-directed DNA polymerase activity"/>
    <property type="evidence" value="ECO:0007669"/>
    <property type="project" value="UniProtKB-KW"/>
</dbReference>
<dbReference type="GO" id="GO:0051607">
    <property type="term" value="P:defense response to virus"/>
    <property type="evidence" value="ECO:0007669"/>
    <property type="project" value="UniProtKB-KW"/>
</dbReference>
<dbReference type="AlphaFoldDB" id="A0AAJ5NG57"/>
<dbReference type="PROSITE" id="PS50878">
    <property type="entry name" value="RT_POL"/>
    <property type="match status" value="1"/>
</dbReference>
<dbReference type="GO" id="GO:0006974">
    <property type="term" value="P:DNA damage response"/>
    <property type="evidence" value="ECO:0007669"/>
    <property type="project" value="UniProtKB-KW"/>
</dbReference>
<comment type="catalytic activity">
    <reaction evidence="10">
        <text>DNA(n) + a 2'-deoxyribonucleoside 5'-triphosphate = DNA(n+1) + diphosphate</text>
        <dbReference type="Rhea" id="RHEA:22508"/>
        <dbReference type="Rhea" id="RHEA-COMP:17339"/>
        <dbReference type="Rhea" id="RHEA-COMP:17340"/>
        <dbReference type="ChEBI" id="CHEBI:33019"/>
        <dbReference type="ChEBI" id="CHEBI:61560"/>
        <dbReference type="ChEBI" id="CHEBI:173112"/>
        <dbReference type="EC" id="2.7.7.49"/>
    </reaction>
</comment>
<dbReference type="InterPro" id="IPR000477">
    <property type="entry name" value="RT_dom"/>
</dbReference>
<keyword evidence="4" id="KW-0479">Metal-binding</keyword>
<evidence type="ECO:0000256" key="6">
    <source>
        <dbReference type="ARBA" id="ARBA00022842"/>
    </source>
</evidence>
<evidence type="ECO:0000256" key="2">
    <source>
        <dbReference type="ARBA" id="ARBA00022679"/>
    </source>
</evidence>
<dbReference type="GO" id="GO:0003723">
    <property type="term" value="F:RNA binding"/>
    <property type="evidence" value="ECO:0007669"/>
    <property type="project" value="InterPro"/>
</dbReference>
<dbReference type="GO" id="GO:0046872">
    <property type="term" value="F:metal ion binding"/>
    <property type="evidence" value="ECO:0007669"/>
    <property type="project" value="UniProtKB-KW"/>
</dbReference>
<protein>
    <recommendedName>
        <fullName evidence="1">RNA-directed DNA polymerase</fullName>
        <ecNumber evidence="1">2.7.7.49</ecNumber>
    </recommendedName>
</protein>
<name>A0AAJ5NG57_STRSA</name>
<organism evidence="12 13">
    <name type="scientific">Streptococcus sanguinis</name>
    <dbReference type="NCBI Taxonomy" id="1305"/>
    <lineage>
        <taxon>Bacteria</taxon>
        <taxon>Bacillati</taxon>
        <taxon>Bacillota</taxon>
        <taxon>Bacilli</taxon>
        <taxon>Lactobacillales</taxon>
        <taxon>Streptococcaceae</taxon>
        <taxon>Streptococcus</taxon>
    </lineage>
</organism>
<dbReference type="SUPFAM" id="SSF56672">
    <property type="entry name" value="DNA/RNA polymerases"/>
    <property type="match status" value="1"/>
</dbReference>
<keyword evidence="8" id="KW-0051">Antiviral defense</keyword>
<dbReference type="Proteomes" id="UP000266918">
    <property type="component" value="Chromosome"/>
</dbReference>
<comment type="similarity">
    <text evidence="9">Belongs to the bacterial reverse transcriptase family.</text>
</comment>
<gene>
    <name evidence="12" type="ORF">NCTC10904_00251</name>
</gene>
<dbReference type="Pfam" id="PF00078">
    <property type="entry name" value="RVT_1"/>
    <property type="match status" value="1"/>
</dbReference>
<reference evidence="12 13" key="1">
    <citation type="submission" date="2018-12" db="EMBL/GenBank/DDBJ databases">
        <authorList>
            <consortium name="Pathogen Informatics"/>
        </authorList>
    </citation>
    <scope>NUCLEOTIDE SEQUENCE [LARGE SCALE GENOMIC DNA]</scope>
    <source>
        <strain evidence="13">NCTC 10904</strain>
    </source>
</reference>
<dbReference type="PANTHER" id="PTHR34047">
    <property type="entry name" value="NUCLEAR INTRON MATURASE 1, MITOCHONDRIAL-RELATED"/>
    <property type="match status" value="1"/>
</dbReference>
<evidence type="ECO:0000256" key="7">
    <source>
        <dbReference type="ARBA" id="ARBA00022918"/>
    </source>
</evidence>
<evidence type="ECO:0000256" key="4">
    <source>
        <dbReference type="ARBA" id="ARBA00022723"/>
    </source>
</evidence>
<sequence>MNKLNQLKTKDDLARLLGFKNARYINYLLYDKQTDNLYESFTISKKNGGERIINAPKKELKFLQKKLANVLWECYLESLESKNFLQKRLAGILWKCYLKSLEINYIKNNLSDFLWECFMKVLGFKPKEIKTPVLSHAFEKGKSIITNSQIHRNKKYILNIDLKDFFGSFNFGRVRGFFIKDRDFGISPEIATVIAQIACYQGKLPQGAPSSPIITNLITRILDYRIVKIAKKYRFTYSRYADDMTFSTNRELNSNKLRASKELENFLAELEELIISSGFEINPKKTRLSNNMQRQEVTGLVVNKKISVKREYVKNTRAMAFQLYKDGAFEIDTKPGTLNQLTGRFAFIFQIDQYNNYLLYKKSLIQNNLDSQKYLLGRNSSRKSESKYYWKYIFYNKDLQKELFDNKKHNTYNLPKEFYSIPENEKEVYMSLFNSKEKEYKKYLFYKYFFGNDKPIIITEGKTDPRYIKAALKHLYQKYPELIEKDGDRFTFKIEFLNHTNTLEYLFNVPEGGEGFKYWYNYFSNQIPSNFFKQRFPTKNDGKDIYKELYPNYIEYFSNLTTRKPKNPTIFLFDNEPSDNPLFKFCNHAVDLKVSSNDLDQVRGTSFNRITKKDNLYIMATPLLSNRNNGNSSDIEDLLLSRNLPPILNGKTFSKSGGDNHYGKEIFSKHVLKNFTEFDFAEFIPLLDGIRDNILNYW</sequence>
<dbReference type="CDD" id="cd03487">
    <property type="entry name" value="RT_Bac_retron_II"/>
    <property type="match status" value="1"/>
</dbReference>
<dbReference type="InterPro" id="IPR053543">
    <property type="entry name" value="Bacterial_RT"/>
</dbReference>
<evidence type="ECO:0000313" key="13">
    <source>
        <dbReference type="Proteomes" id="UP000266918"/>
    </source>
</evidence>
<evidence type="ECO:0000256" key="8">
    <source>
        <dbReference type="ARBA" id="ARBA00023118"/>
    </source>
</evidence>
<keyword evidence="7 12" id="KW-0695">RNA-directed DNA polymerase</keyword>
<accession>A0AAJ5NG57</accession>
<feature type="domain" description="Reverse transcriptase" evidence="11">
    <location>
        <begin position="24"/>
        <end position="302"/>
    </location>
</feature>
<dbReference type="RefSeq" id="WP_126435028.1">
    <property type="nucleotide sequence ID" value="NZ_LR134002.1"/>
</dbReference>
<evidence type="ECO:0000256" key="3">
    <source>
        <dbReference type="ARBA" id="ARBA00022695"/>
    </source>
</evidence>
<keyword evidence="2" id="KW-0808">Transferase</keyword>
<dbReference type="InterPro" id="IPR043502">
    <property type="entry name" value="DNA/RNA_pol_sf"/>
</dbReference>
<keyword evidence="5" id="KW-0227">DNA damage</keyword>
<evidence type="ECO:0000313" key="12">
    <source>
        <dbReference type="EMBL" id="VDY69847.1"/>
    </source>
</evidence>
<evidence type="ECO:0000256" key="1">
    <source>
        <dbReference type="ARBA" id="ARBA00012493"/>
    </source>
</evidence>
<dbReference type="EMBL" id="LR134002">
    <property type="protein sequence ID" value="VDY69847.1"/>
    <property type="molecule type" value="Genomic_DNA"/>
</dbReference>
<keyword evidence="6" id="KW-0460">Magnesium</keyword>
<dbReference type="EC" id="2.7.7.49" evidence="1"/>
<evidence type="ECO:0000259" key="11">
    <source>
        <dbReference type="PROSITE" id="PS50878"/>
    </source>
</evidence>
<dbReference type="InterPro" id="IPR051083">
    <property type="entry name" value="GrpII_Intron_Splice-Mob/Def"/>
</dbReference>
<keyword evidence="3" id="KW-0548">Nucleotidyltransferase</keyword>